<evidence type="ECO:0000256" key="1">
    <source>
        <dbReference type="PROSITE-ProRule" id="PRU00409"/>
    </source>
</evidence>
<dbReference type="GO" id="GO:0046872">
    <property type="term" value="F:metal ion binding"/>
    <property type="evidence" value="ECO:0007669"/>
    <property type="project" value="InterPro"/>
</dbReference>
<dbReference type="AlphaFoldDB" id="A0A9Q9B830"/>
<keyword evidence="2" id="KW-0812">Transmembrane</keyword>
<dbReference type="Gene3D" id="3.30.470.20">
    <property type="entry name" value="ATP-grasp fold, B domain"/>
    <property type="match status" value="1"/>
</dbReference>
<keyword evidence="1" id="KW-0547">Nucleotide-binding</keyword>
<dbReference type="Proteomes" id="UP001056384">
    <property type="component" value="Chromosome 12"/>
</dbReference>
<reference evidence="4" key="1">
    <citation type="submission" date="2022-06" db="EMBL/GenBank/DDBJ databases">
        <title>Complete genome sequences of two strains of the flax pathogen Septoria linicola.</title>
        <authorList>
            <person name="Lapalu N."/>
            <person name="Simon A."/>
            <person name="Demenou B."/>
            <person name="Paumier D."/>
            <person name="Guillot M.-P."/>
            <person name="Gout L."/>
            <person name="Valade R."/>
        </authorList>
    </citation>
    <scope>NUCLEOTIDE SEQUENCE</scope>
    <source>
        <strain evidence="4">SE15195</strain>
    </source>
</reference>
<proteinExistence type="predicted"/>
<keyword evidence="5" id="KW-1185">Reference proteome</keyword>
<keyword evidence="2" id="KW-0472">Membrane</keyword>
<evidence type="ECO:0000259" key="3">
    <source>
        <dbReference type="PROSITE" id="PS50975"/>
    </source>
</evidence>
<feature type="transmembrane region" description="Helical" evidence="2">
    <location>
        <begin position="17"/>
        <end position="40"/>
    </location>
</feature>
<accession>A0A9Q9B830</accession>
<evidence type="ECO:0000313" key="4">
    <source>
        <dbReference type="EMBL" id="USW59128.1"/>
    </source>
</evidence>
<dbReference type="PROSITE" id="PS50975">
    <property type="entry name" value="ATP_GRASP"/>
    <property type="match status" value="1"/>
</dbReference>
<name>A0A9Q9B830_9PEZI</name>
<evidence type="ECO:0000256" key="2">
    <source>
        <dbReference type="SAM" id="Phobius"/>
    </source>
</evidence>
<protein>
    <recommendedName>
        <fullName evidence="3">ATP-grasp domain-containing protein</fullName>
    </recommendedName>
</protein>
<keyword evidence="1" id="KW-0067">ATP-binding</keyword>
<organism evidence="4 5">
    <name type="scientific">Septoria linicola</name>
    <dbReference type="NCBI Taxonomy" id="215465"/>
    <lineage>
        <taxon>Eukaryota</taxon>
        <taxon>Fungi</taxon>
        <taxon>Dikarya</taxon>
        <taxon>Ascomycota</taxon>
        <taxon>Pezizomycotina</taxon>
        <taxon>Dothideomycetes</taxon>
        <taxon>Dothideomycetidae</taxon>
        <taxon>Mycosphaerellales</taxon>
        <taxon>Mycosphaerellaceae</taxon>
        <taxon>Septoria</taxon>
    </lineage>
</organism>
<sequence length="487" mass="54484">MVLNGDSSWLAHAAQNLALIVLSLVFLPLDTTILFLSYAIRALHGKHSLAAVQQCSKPKTILVTGVGMTKGLVLARSFYQAGHRVIGADFEPGYACGRFSVCLSAFYVLRKPSAKSSGPYIQALLDVILKEKVDLWVSCSGVASAVEDGEAKEIIEKRTSCRAIQFDIETTRMLHEKNTFIEHTEKLGLTVPETHTITTREAVDQALAKAPAGRKYIMKTIGMDDAARGDIMTLLPKANHDETARYLDRLKISKDAPWILQQFVQGEEFCTHAVVIDGRVRAFVACPSAELLMHYQALPSDSALTKAMLKFTETYAADGAEGLTGHLSFDFLVEDTTPSDPGKIILYPIECNPRAHTAVCLFNHAPDMVHGYLELLDGISSKDGPDWLATPTRNDAYYWIGHDFVTLVLAPLISLLSLQLHYRDYIRGVATFLVHLLTWKDGTYEVWDPMPWFALYHIYWPLQFWRFFSQGKKWSRINVSTTKMFEC</sequence>
<keyword evidence="2" id="KW-1133">Transmembrane helix</keyword>
<dbReference type="InterPro" id="IPR011761">
    <property type="entry name" value="ATP-grasp"/>
</dbReference>
<evidence type="ECO:0000313" key="5">
    <source>
        <dbReference type="Proteomes" id="UP001056384"/>
    </source>
</evidence>
<dbReference type="EMBL" id="CP099429">
    <property type="protein sequence ID" value="USW59128.1"/>
    <property type="molecule type" value="Genomic_DNA"/>
</dbReference>
<dbReference type="GO" id="GO:0005524">
    <property type="term" value="F:ATP binding"/>
    <property type="evidence" value="ECO:0007669"/>
    <property type="project" value="UniProtKB-UniRule"/>
</dbReference>
<dbReference type="SUPFAM" id="SSF56059">
    <property type="entry name" value="Glutathione synthetase ATP-binding domain-like"/>
    <property type="match status" value="1"/>
</dbReference>
<feature type="domain" description="ATP-grasp" evidence="3">
    <location>
        <begin position="181"/>
        <end position="377"/>
    </location>
</feature>
<gene>
    <name evidence="4" type="ORF">Slin15195_G124470</name>
</gene>
<dbReference type="Gene3D" id="3.40.50.20">
    <property type="match status" value="1"/>
</dbReference>